<evidence type="ECO:0000313" key="4">
    <source>
        <dbReference type="Proteomes" id="UP000267464"/>
    </source>
</evidence>
<dbReference type="PANTHER" id="PTHR21621">
    <property type="entry name" value="RIBOSOMAL PROTEIN S6 MODIFICATION PROTEIN"/>
    <property type="match status" value="1"/>
</dbReference>
<gene>
    <name evidence="3" type="ORF">DZC73_10560</name>
</gene>
<organism evidence="3 4">
    <name type="scientific">Piscinibacter terrae</name>
    <dbReference type="NCBI Taxonomy" id="2496871"/>
    <lineage>
        <taxon>Bacteria</taxon>
        <taxon>Pseudomonadati</taxon>
        <taxon>Pseudomonadota</taxon>
        <taxon>Betaproteobacteria</taxon>
        <taxon>Burkholderiales</taxon>
        <taxon>Sphaerotilaceae</taxon>
        <taxon>Piscinibacter</taxon>
    </lineage>
</organism>
<dbReference type="GO" id="GO:0018169">
    <property type="term" value="F:ribosomal S6-glutamic acid ligase activity"/>
    <property type="evidence" value="ECO:0007669"/>
    <property type="project" value="TreeGrafter"/>
</dbReference>
<dbReference type="PROSITE" id="PS50975">
    <property type="entry name" value="ATP_GRASP"/>
    <property type="match status" value="1"/>
</dbReference>
<dbReference type="Proteomes" id="UP000267464">
    <property type="component" value="Unassembled WGS sequence"/>
</dbReference>
<comment type="caution">
    <text evidence="3">The sequence shown here is derived from an EMBL/GenBank/DDBJ whole genome shotgun (WGS) entry which is preliminary data.</text>
</comment>
<dbReference type="EMBL" id="QUSW01000002">
    <property type="protein sequence ID" value="RQP25496.1"/>
    <property type="molecule type" value="Genomic_DNA"/>
</dbReference>
<feature type="domain" description="ATP-grasp" evidence="2">
    <location>
        <begin position="129"/>
        <end position="318"/>
    </location>
</feature>
<dbReference type="SUPFAM" id="SSF56059">
    <property type="entry name" value="Glutathione synthetase ATP-binding domain-like"/>
    <property type="match status" value="1"/>
</dbReference>
<accession>A0A3N7HVU9</accession>
<name>A0A3N7HVU9_9BURK</name>
<protein>
    <submittedName>
        <fullName evidence="3">ATP-dependent carboxylate-amine ligase</fullName>
    </submittedName>
</protein>
<dbReference type="InterPro" id="IPR011761">
    <property type="entry name" value="ATP-grasp"/>
</dbReference>
<dbReference type="InterPro" id="IPR048936">
    <property type="entry name" value="MvdD-like_ATPgrasp"/>
</dbReference>
<dbReference type="AlphaFoldDB" id="A0A3N7HVU9"/>
<keyword evidence="4" id="KW-1185">Reference proteome</keyword>
<evidence type="ECO:0000259" key="2">
    <source>
        <dbReference type="PROSITE" id="PS50975"/>
    </source>
</evidence>
<proteinExistence type="predicted"/>
<evidence type="ECO:0000313" key="3">
    <source>
        <dbReference type="EMBL" id="RQP25496.1"/>
    </source>
</evidence>
<dbReference type="OrthoDB" id="583309at2"/>
<sequence length="339" mass="37805">MILVVTEPSDRTANQVIAKLKARGADVARFDPADFPSRASMSVALDARGGQTVTLTQAGERIALHELGALWYRRPHAPVPHAEVDEAHRGYLEAECAHWMWDIWNLLPCRIVPATPSVIARADLKAAQLAIAGAVGFELPPTLVSNDPDEFLDFYRRHQGRVISKAPSTLFNNHFGGALARYTEPVDRFELGHAQSIRFGPVIFQAYVPKRIELRITIVGRRVFAAEIHSQQSQRARHDWRHYDLANTPHARHCLPAEIEQCCLLLVQRLGLCYGAIDMIVTPEGRYVFLEINPNGQYQWIEHLTGLPISEAMCDLLMAHEPRHPLPSPAPADCMGACA</sequence>
<dbReference type="GO" id="GO:0005524">
    <property type="term" value="F:ATP binding"/>
    <property type="evidence" value="ECO:0007669"/>
    <property type="project" value="UniProtKB-UniRule"/>
</dbReference>
<reference evidence="3 4" key="1">
    <citation type="submission" date="2018-08" db="EMBL/GenBank/DDBJ databases">
        <authorList>
            <person name="Khan S.A."/>
            <person name="Jeon C.O."/>
            <person name="Chun B.H."/>
            <person name="Jeong S.E."/>
        </authorList>
    </citation>
    <scope>NUCLEOTIDE SEQUENCE [LARGE SCALE GENOMIC DNA]</scope>
    <source>
        <strain evidence="3 4">S-16</strain>
    </source>
</reference>
<dbReference type="Pfam" id="PF21068">
    <property type="entry name" value="ATPgraspMvdD"/>
    <property type="match status" value="1"/>
</dbReference>
<dbReference type="PANTHER" id="PTHR21621:SF0">
    <property type="entry name" value="BETA-CITRYLGLUTAMATE SYNTHASE B-RELATED"/>
    <property type="match status" value="1"/>
</dbReference>
<dbReference type="GO" id="GO:0005737">
    <property type="term" value="C:cytoplasm"/>
    <property type="evidence" value="ECO:0007669"/>
    <property type="project" value="TreeGrafter"/>
</dbReference>
<keyword evidence="1" id="KW-0067">ATP-binding</keyword>
<keyword evidence="3" id="KW-0436">Ligase</keyword>
<dbReference type="Gene3D" id="3.30.470.20">
    <property type="entry name" value="ATP-grasp fold, B domain"/>
    <property type="match status" value="1"/>
</dbReference>
<evidence type="ECO:0000256" key="1">
    <source>
        <dbReference type="PROSITE-ProRule" id="PRU00409"/>
    </source>
</evidence>
<keyword evidence="1" id="KW-0547">Nucleotide-binding</keyword>
<reference evidence="3 4" key="2">
    <citation type="submission" date="2018-12" db="EMBL/GenBank/DDBJ databases">
        <title>Rhizobacter gummiphilus sp. nov., a rubber-degrading bacterium isolated from the soil of a botanical garden in Japan.</title>
        <authorList>
            <person name="Shunsuke S.S."/>
        </authorList>
    </citation>
    <scope>NUCLEOTIDE SEQUENCE [LARGE SCALE GENOMIC DNA]</scope>
    <source>
        <strain evidence="3 4">S-16</strain>
    </source>
</reference>
<dbReference type="GO" id="GO:0009432">
    <property type="term" value="P:SOS response"/>
    <property type="evidence" value="ECO:0007669"/>
    <property type="project" value="TreeGrafter"/>
</dbReference>
<dbReference type="GO" id="GO:0046872">
    <property type="term" value="F:metal ion binding"/>
    <property type="evidence" value="ECO:0007669"/>
    <property type="project" value="InterPro"/>
</dbReference>